<dbReference type="GO" id="GO:0000976">
    <property type="term" value="F:transcription cis-regulatory region binding"/>
    <property type="evidence" value="ECO:0007669"/>
    <property type="project" value="TreeGrafter"/>
</dbReference>
<evidence type="ECO:0000256" key="2">
    <source>
        <dbReference type="ARBA" id="ARBA00023015"/>
    </source>
</evidence>
<protein>
    <submittedName>
        <fullName evidence="10">Uncharacterized protein LOC110426027</fullName>
    </submittedName>
</protein>
<proteinExistence type="inferred from homology"/>
<dbReference type="CDD" id="cd22908">
    <property type="entry name" value="HFD_NFYC-like"/>
    <property type="match status" value="1"/>
</dbReference>
<evidence type="ECO:0000313" key="10">
    <source>
        <dbReference type="RefSeq" id="XP_021296783.1"/>
    </source>
</evidence>
<evidence type="ECO:0000256" key="7">
    <source>
        <dbReference type="ARBA" id="ARBA00038129"/>
    </source>
</evidence>
<keyword evidence="5" id="KW-0804">Transcription</keyword>
<evidence type="ECO:0000313" key="9">
    <source>
        <dbReference type="Proteomes" id="UP000504621"/>
    </source>
</evidence>
<evidence type="ECO:0000259" key="8">
    <source>
        <dbReference type="Pfam" id="PF00125"/>
    </source>
</evidence>
<dbReference type="GeneID" id="110426027"/>
<evidence type="ECO:0000256" key="5">
    <source>
        <dbReference type="ARBA" id="ARBA00023163"/>
    </source>
</evidence>
<dbReference type="RefSeq" id="XP_021296783.1">
    <property type="nucleotide sequence ID" value="XM_021441108.1"/>
</dbReference>
<dbReference type="GO" id="GO:0006355">
    <property type="term" value="P:regulation of DNA-templated transcription"/>
    <property type="evidence" value="ECO:0007669"/>
    <property type="project" value="TreeGrafter"/>
</dbReference>
<keyword evidence="9" id="KW-1185">Reference proteome</keyword>
<dbReference type="FunFam" id="1.10.20.10:FF:000006">
    <property type="entry name" value="Nuclear transcription factor Y subunit gamma"/>
    <property type="match status" value="1"/>
</dbReference>
<dbReference type="InterPro" id="IPR050568">
    <property type="entry name" value="Transcr_DNA_Rep_Reg"/>
</dbReference>
<dbReference type="SUPFAM" id="SSF47113">
    <property type="entry name" value="Histone-fold"/>
    <property type="match status" value="1"/>
</dbReference>
<evidence type="ECO:0000256" key="3">
    <source>
        <dbReference type="ARBA" id="ARBA00023125"/>
    </source>
</evidence>
<dbReference type="InterPro" id="IPR007125">
    <property type="entry name" value="H2A/H2B/H3"/>
</dbReference>
<feature type="non-terminal residue" evidence="10">
    <location>
        <position position="302"/>
    </location>
</feature>
<evidence type="ECO:0000256" key="4">
    <source>
        <dbReference type="ARBA" id="ARBA00023159"/>
    </source>
</evidence>
<organism evidence="9 10">
    <name type="scientific">Herrania umbratica</name>
    <dbReference type="NCBI Taxonomy" id="108875"/>
    <lineage>
        <taxon>Eukaryota</taxon>
        <taxon>Viridiplantae</taxon>
        <taxon>Streptophyta</taxon>
        <taxon>Embryophyta</taxon>
        <taxon>Tracheophyta</taxon>
        <taxon>Spermatophyta</taxon>
        <taxon>Magnoliopsida</taxon>
        <taxon>eudicotyledons</taxon>
        <taxon>Gunneridae</taxon>
        <taxon>Pentapetalae</taxon>
        <taxon>rosids</taxon>
        <taxon>malvids</taxon>
        <taxon>Malvales</taxon>
        <taxon>Malvaceae</taxon>
        <taxon>Byttnerioideae</taxon>
        <taxon>Herrania</taxon>
    </lineage>
</organism>
<keyword evidence="6" id="KW-0539">Nucleus</keyword>
<feature type="domain" description="Core Histone H2A/H2B/H3" evidence="8">
    <location>
        <begin position="160"/>
        <end position="227"/>
    </location>
</feature>
<dbReference type="Pfam" id="PF00125">
    <property type="entry name" value="Histone"/>
    <property type="match status" value="1"/>
</dbReference>
<comment type="similarity">
    <text evidence="7">Belongs to the NFYC/HAP5 subunit family.</text>
</comment>
<dbReference type="PANTHER" id="PTHR10252">
    <property type="entry name" value="HISTONE-LIKE TRANSCRIPTION FACTOR CCAAT-RELATED"/>
    <property type="match status" value="1"/>
</dbReference>
<gene>
    <name evidence="10" type="primary">LOC110426027</name>
</gene>
<evidence type="ECO:0000256" key="6">
    <source>
        <dbReference type="ARBA" id="ARBA00023242"/>
    </source>
</evidence>
<reference evidence="10" key="1">
    <citation type="submission" date="2025-08" db="UniProtKB">
        <authorList>
            <consortium name="RefSeq"/>
        </authorList>
    </citation>
    <scope>IDENTIFICATION</scope>
    <source>
        <tissue evidence="10">Leaf</tissue>
    </source>
</reference>
<comment type="subcellular location">
    <subcellularLocation>
        <location evidence="1">Nucleus</location>
    </subcellularLocation>
</comment>
<dbReference type="GO" id="GO:0005634">
    <property type="term" value="C:nucleus"/>
    <property type="evidence" value="ECO:0007669"/>
    <property type="project" value="UniProtKB-SubCell"/>
</dbReference>
<dbReference type="Proteomes" id="UP000504621">
    <property type="component" value="Unplaced"/>
</dbReference>
<dbReference type="PANTHER" id="PTHR10252:SF124">
    <property type="entry name" value="NUCLEAR TRANSCRIPTION FACTOR Y SUBUNIT C-10"/>
    <property type="match status" value="1"/>
</dbReference>
<keyword evidence="3" id="KW-0238">DNA-binding</keyword>
<dbReference type="OrthoDB" id="1272441at2759"/>
<name>A0A6J1BCB6_9ROSI</name>
<dbReference type="InterPro" id="IPR009072">
    <property type="entry name" value="Histone-fold"/>
</dbReference>
<dbReference type="Gene3D" id="1.10.20.10">
    <property type="entry name" value="Histone, subunit A"/>
    <property type="match status" value="1"/>
</dbReference>
<keyword evidence="2" id="KW-0805">Transcription regulation</keyword>
<dbReference type="AlphaFoldDB" id="A0A6J1BCB6"/>
<sequence>MDISGGSWGMDLRILASRFSYNFRLVSIVSGSSCFFWLNGKLHLLKADTLIIEKVKNGEIILLDAYKRKTIPWGLDIKRPLAERLTMDLNQSIEFTPSSTLSPHIHNFLPMTSFMLSFHQPSKEDGEELKRSHLLIQKRNLELFWYQQMMEIHNISAFKSHHQLPLARIKRIMKSDKDVKMISADTPVLFSKACELFILELTLRAWLQMEEGKHRTLQRSDIARAIRQEEGLDFLVDVVPLINQKDDHVKFAEENECDPINQLQFPVLDMNADLVMRSPEVQHLMIKTPMSNDEFNYESATR</sequence>
<accession>A0A6J1BCB6</accession>
<keyword evidence="4" id="KW-0010">Activator</keyword>
<evidence type="ECO:0000256" key="1">
    <source>
        <dbReference type="ARBA" id="ARBA00004123"/>
    </source>
</evidence>
<dbReference type="GO" id="GO:0046982">
    <property type="term" value="F:protein heterodimerization activity"/>
    <property type="evidence" value="ECO:0007669"/>
    <property type="project" value="InterPro"/>
</dbReference>